<accession>A0ABR1YZI5</accession>
<dbReference type="EMBL" id="JBBWRZ010000002">
    <property type="protein sequence ID" value="KAK8244102.1"/>
    <property type="molecule type" value="Genomic_DNA"/>
</dbReference>
<name>A0ABR1YZI5_9PEZI</name>
<evidence type="ECO:0000313" key="2">
    <source>
        <dbReference type="Proteomes" id="UP001492380"/>
    </source>
</evidence>
<evidence type="ECO:0000313" key="1">
    <source>
        <dbReference type="EMBL" id="KAK8244102.1"/>
    </source>
</evidence>
<keyword evidence="2" id="KW-1185">Reference proteome</keyword>
<reference evidence="1 2" key="1">
    <citation type="submission" date="2024-04" db="EMBL/GenBank/DDBJ databases">
        <title>Phyllosticta paracitricarpa is synonymous to the EU quarantine fungus P. citricarpa based on phylogenomic analyses.</title>
        <authorList>
            <consortium name="Lawrence Berkeley National Laboratory"/>
            <person name="Van Ingen-Buijs V.A."/>
            <person name="Van Westerhoven A.C."/>
            <person name="Haridas S."/>
            <person name="Skiadas P."/>
            <person name="Martin F."/>
            <person name="Groenewald J.Z."/>
            <person name="Crous P.W."/>
            <person name="Seidl M.F."/>
        </authorList>
    </citation>
    <scope>NUCLEOTIDE SEQUENCE [LARGE SCALE GENOMIC DNA]</scope>
    <source>
        <strain evidence="1 2">CBS 123374</strain>
    </source>
</reference>
<proteinExistence type="predicted"/>
<comment type="caution">
    <text evidence="1">The sequence shown here is derived from an EMBL/GenBank/DDBJ whole genome shotgun (WGS) entry which is preliminary data.</text>
</comment>
<gene>
    <name evidence="1" type="ORF">HDK90DRAFT_144791</name>
</gene>
<protein>
    <submittedName>
        <fullName evidence="1">Uncharacterized protein</fullName>
    </submittedName>
</protein>
<organism evidence="1 2">
    <name type="scientific">Phyllosticta capitalensis</name>
    <dbReference type="NCBI Taxonomy" id="121624"/>
    <lineage>
        <taxon>Eukaryota</taxon>
        <taxon>Fungi</taxon>
        <taxon>Dikarya</taxon>
        <taxon>Ascomycota</taxon>
        <taxon>Pezizomycotina</taxon>
        <taxon>Dothideomycetes</taxon>
        <taxon>Dothideomycetes incertae sedis</taxon>
        <taxon>Botryosphaeriales</taxon>
        <taxon>Phyllostictaceae</taxon>
        <taxon>Phyllosticta</taxon>
    </lineage>
</organism>
<sequence length="203" mass="22656">MLACGCAAGTCSRPSFQRGAGWDCTRHAFGTSDYERPRQQCNRKDVQETHGAGAVASPRVCLLFVQTDDFSQALVDRIGRRIVRTGVSRMAGWRRSDARQSSDQVDWARAKGGFGCLVERELTYLAAASKAGRIPEYHSSSVIGRKRKRRTIEHVTWDESRVAFLADVSTNPIIGSKGQPQFIDGCFLLFVPSLRRRLETTMR</sequence>
<dbReference type="Proteomes" id="UP001492380">
    <property type="component" value="Unassembled WGS sequence"/>
</dbReference>